<dbReference type="GO" id="GO:0019323">
    <property type="term" value="P:pentose catabolic process"/>
    <property type="evidence" value="ECO:0007669"/>
    <property type="project" value="TreeGrafter"/>
</dbReference>
<protein>
    <submittedName>
        <fullName evidence="4">L-fuculose 1-phosphate aldolase</fullName>
    </submittedName>
</protein>
<evidence type="ECO:0000259" key="3">
    <source>
        <dbReference type="SMART" id="SM01007"/>
    </source>
</evidence>
<dbReference type="Proteomes" id="UP000315677">
    <property type="component" value="Unassembled WGS sequence"/>
</dbReference>
<sequence length="225" mass="23730">MSELASESRAQRDALDDARRQVAECGRRMVADGLVLGTAGNVSVRVGELVAVSPSGTPYDRIEPQDVSVVDLAGQRVDGPHAPSSETPMHLAIYARTGAGAIVHHHGLHSAAVSTVVDELPALHYYVLQLGGPVRVASYATYGTPELARSVRAALEGRTAALMQNHGAVAHGDTLETAYDRARLVEWLCALHVMATGMGSPRVLSGEELAAVARRRTGNITEVPA</sequence>
<evidence type="ECO:0000313" key="4">
    <source>
        <dbReference type="EMBL" id="TQM10841.1"/>
    </source>
</evidence>
<keyword evidence="2" id="KW-0456">Lyase</keyword>
<feature type="domain" description="Class II aldolase/adducin N-terminal" evidence="3">
    <location>
        <begin position="20"/>
        <end position="193"/>
    </location>
</feature>
<dbReference type="RefSeq" id="WP_142054519.1">
    <property type="nucleotide sequence ID" value="NZ_VFPA01000002.1"/>
</dbReference>
<dbReference type="PANTHER" id="PTHR22789">
    <property type="entry name" value="FUCULOSE PHOSPHATE ALDOLASE"/>
    <property type="match status" value="1"/>
</dbReference>
<dbReference type="InterPro" id="IPR050197">
    <property type="entry name" value="Aldolase_class_II_sugar_metab"/>
</dbReference>
<dbReference type="InterPro" id="IPR001303">
    <property type="entry name" value="Aldolase_II/adducin_N"/>
</dbReference>
<accession>A0A543DNC8</accession>
<keyword evidence="5" id="KW-1185">Reference proteome</keyword>
<dbReference type="EMBL" id="VFPA01000002">
    <property type="protein sequence ID" value="TQM10841.1"/>
    <property type="molecule type" value="Genomic_DNA"/>
</dbReference>
<dbReference type="InterPro" id="IPR036409">
    <property type="entry name" value="Aldolase_II/adducin_N_sf"/>
</dbReference>
<gene>
    <name evidence="4" type="ORF">FB558_3363</name>
</gene>
<proteinExistence type="predicted"/>
<evidence type="ECO:0000256" key="1">
    <source>
        <dbReference type="ARBA" id="ARBA00022723"/>
    </source>
</evidence>
<evidence type="ECO:0000256" key="2">
    <source>
        <dbReference type="ARBA" id="ARBA00023239"/>
    </source>
</evidence>
<dbReference type="OrthoDB" id="9786287at2"/>
<dbReference type="PANTHER" id="PTHR22789:SF0">
    <property type="entry name" value="3-OXO-TETRONATE 4-PHOSPHATE DECARBOXYLASE-RELATED"/>
    <property type="match status" value="1"/>
</dbReference>
<keyword evidence="1" id="KW-0479">Metal-binding</keyword>
<organism evidence="4 5">
    <name type="scientific">Pseudonocardia kunmingensis</name>
    <dbReference type="NCBI Taxonomy" id="630975"/>
    <lineage>
        <taxon>Bacteria</taxon>
        <taxon>Bacillati</taxon>
        <taxon>Actinomycetota</taxon>
        <taxon>Actinomycetes</taxon>
        <taxon>Pseudonocardiales</taxon>
        <taxon>Pseudonocardiaceae</taxon>
        <taxon>Pseudonocardia</taxon>
    </lineage>
</organism>
<dbReference type="GO" id="GO:0016832">
    <property type="term" value="F:aldehyde-lyase activity"/>
    <property type="evidence" value="ECO:0007669"/>
    <property type="project" value="TreeGrafter"/>
</dbReference>
<dbReference type="SUPFAM" id="SSF53639">
    <property type="entry name" value="AraD/HMP-PK domain-like"/>
    <property type="match status" value="1"/>
</dbReference>
<dbReference type="Gene3D" id="3.40.225.10">
    <property type="entry name" value="Class II aldolase/adducin N-terminal domain"/>
    <property type="match status" value="1"/>
</dbReference>
<dbReference type="AlphaFoldDB" id="A0A543DNC8"/>
<evidence type="ECO:0000313" key="5">
    <source>
        <dbReference type="Proteomes" id="UP000315677"/>
    </source>
</evidence>
<comment type="caution">
    <text evidence="4">The sequence shown here is derived from an EMBL/GenBank/DDBJ whole genome shotgun (WGS) entry which is preliminary data.</text>
</comment>
<dbReference type="SMART" id="SM01007">
    <property type="entry name" value="Aldolase_II"/>
    <property type="match status" value="1"/>
</dbReference>
<reference evidence="4 5" key="1">
    <citation type="submission" date="2019-06" db="EMBL/GenBank/DDBJ databases">
        <title>Sequencing the genomes of 1000 actinobacteria strains.</title>
        <authorList>
            <person name="Klenk H.-P."/>
        </authorList>
    </citation>
    <scope>NUCLEOTIDE SEQUENCE [LARGE SCALE GENOMIC DNA]</scope>
    <source>
        <strain evidence="4 5">DSM 45301</strain>
    </source>
</reference>
<dbReference type="GO" id="GO:0046872">
    <property type="term" value="F:metal ion binding"/>
    <property type="evidence" value="ECO:0007669"/>
    <property type="project" value="UniProtKB-KW"/>
</dbReference>
<dbReference type="GO" id="GO:0005829">
    <property type="term" value="C:cytosol"/>
    <property type="evidence" value="ECO:0007669"/>
    <property type="project" value="TreeGrafter"/>
</dbReference>
<name>A0A543DNC8_9PSEU</name>
<dbReference type="Pfam" id="PF00596">
    <property type="entry name" value="Aldolase_II"/>
    <property type="match status" value="1"/>
</dbReference>